<evidence type="ECO:0000313" key="2">
    <source>
        <dbReference type="WBParaSite" id="PS1159_v2.g18453.t1"/>
    </source>
</evidence>
<dbReference type="WBParaSite" id="PS1159_v2.g18453.t1">
    <property type="protein sequence ID" value="PS1159_v2.g18453.t1"/>
    <property type="gene ID" value="PS1159_v2.g18453"/>
</dbReference>
<dbReference type="Proteomes" id="UP000887580">
    <property type="component" value="Unplaced"/>
</dbReference>
<reference evidence="2" key="1">
    <citation type="submission" date="2022-11" db="UniProtKB">
        <authorList>
            <consortium name="WormBaseParasite"/>
        </authorList>
    </citation>
    <scope>IDENTIFICATION</scope>
</reference>
<evidence type="ECO:0000313" key="1">
    <source>
        <dbReference type="Proteomes" id="UP000887580"/>
    </source>
</evidence>
<organism evidence="1 2">
    <name type="scientific">Panagrolaimus sp. PS1159</name>
    <dbReference type="NCBI Taxonomy" id="55785"/>
    <lineage>
        <taxon>Eukaryota</taxon>
        <taxon>Metazoa</taxon>
        <taxon>Ecdysozoa</taxon>
        <taxon>Nematoda</taxon>
        <taxon>Chromadorea</taxon>
        <taxon>Rhabditida</taxon>
        <taxon>Tylenchina</taxon>
        <taxon>Panagrolaimomorpha</taxon>
        <taxon>Panagrolaimoidea</taxon>
        <taxon>Panagrolaimidae</taxon>
        <taxon>Panagrolaimus</taxon>
    </lineage>
</organism>
<name>A0AC35FML0_9BILA</name>
<protein>
    <submittedName>
        <fullName evidence="2">Adenosine 3'-phospho 5'-phosphosulfate transporter 1</fullName>
    </submittedName>
</protein>
<sequence length="369" mass="42355">MNEEIANAADASKTENMFSLEFNAYDYWPLRLLFILFGYSTVILPGYFLILYVKRKYQGSNFDFRHGFFLKSLILFAIGRPDYQIVPIEAKHLETTTKTSEKSTEFFKRDGFLLIFYFMGIQLNHVAMGFFQERIITQGYPKSDDTFIIDKFGDAQFLVLINRIVALLLCGIYLFYDYRSQPYHVPAFYKYSLCSISNTLSTWCQYESLKFVSFPAMTVCKASKLIPTMLMGACTFFLSSHTFSTSNKVTTLSGIILMIGYLAFDSFTPNWQKKLLDCKPAVSKTQMMFGVNSFSAVFIYAILKQFSPEVLAIIMTLRQILSIIVSSFYFSHPIGFSGIFGLSLVFGAIFYSKYSESYEKVLTKRIVKT</sequence>
<accession>A0AC35FML0</accession>
<proteinExistence type="predicted"/>